<dbReference type="InterPro" id="IPR000477">
    <property type="entry name" value="RT_dom"/>
</dbReference>
<dbReference type="GO" id="GO:0003824">
    <property type="term" value="F:catalytic activity"/>
    <property type="evidence" value="ECO:0007669"/>
    <property type="project" value="InterPro"/>
</dbReference>
<dbReference type="CDD" id="cd01650">
    <property type="entry name" value="RT_nLTR_like"/>
    <property type="match status" value="1"/>
</dbReference>
<evidence type="ECO:0000259" key="1">
    <source>
        <dbReference type="PROSITE" id="PS50878"/>
    </source>
</evidence>
<dbReference type="SUPFAM" id="SSF56219">
    <property type="entry name" value="DNase I-like"/>
    <property type="match status" value="1"/>
</dbReference>
<dbReference type="GO" id="GO:0071897">
    <property type="term" value="P:DNA biosynthetic process"/>
    <property type="evidence" value="ECO:0007669"/>
    <property type="project" value="UniProtKB-ARBA"/>
</dbReference>
<sequence>MVASLRCGRRRKTHHIIKVQVKIIMAGKQIIPALSSRQTFNGQRVLRISGSALKIATWNVRSLHGDGRLENTLKEMVRMNINILGVSDTKWTNSGSFPTINGEQKVYHSSSDENTETNRRYGVAIIVNKEIDQCVTEFIPVSERVMMLNIASENRNVNIIQVYAPTADKADEEVEAMYQDLQNLLKTTKQEDVNIIIGDFNAKVGSEAVHGCTGMFGLGDRNERGDRLVEFCQNEDFVIMNTTFKLPKRRLYTWKAPGDGINNAIRRNQIDYILIKRRFRNAVKSTKTYPGADVSSDHNPVVAKIEVRLKKVERKNNKKKTLDLSKLKNDDVADTIKQNVSVKMIDIKHQNAQTENVDEKWENIKTVLIKEGEDLLKPERIRRKPWITDEILDLMDERRRWKNIDVQKYKTTNKEIKKKIKEAKEKRWSEECSEIERYDRMYDSFNLHKKIKELTGTQKKKQSGILKNNDGEVITNVQDKIKHWTEYIKELFQDDRPPLEITTSEDSGRRISKEEIEYVLKRSKTKKAPGPDDVPTELLKIMDDNGLEVLVDLFNSMYDLGSIPKEWLTSTFITLPKKTNAKECSDYRTIALMSHTLKLFLKIIHLRIYKKLEADISDSQFGFRAGMGTREALFAINILIQKSLDVNKDIYACFIDFEKAFDKVQHEKLKQILVGKNINSKDIQIITSLYWNQTAKVKVDEDLSEDIMILRGVRQGCVLSPLLFNTYSEAIFEETLREHGNKGIKIDNEIVNNIRYADDTVMMADSKDDLQELVENLNTKCNEYGLKMNLKKTKLMIISKTPKNNINITIDGVPIEKVSSYKYLGTWLHEDNNQTKEIRCRIEIARNSFIKLKKCLCSRDINLQLRTRVLKCYVFSTPRYCMGLKYGLEEKQ</sequence>
<feature type="domain" description="Reverse transcriptase" evidence="1">
    <location>
        <begin position="556"/>
        <end position="810"/>
    </location>
</feature>
<accession>A0A8D8M364</accession>
<dbReference type="InterPro" id="IPR036691">
    <property type="entry name" value="Endo/exonu/phosph_ase_sf"/>
</dbReference>
<dbReference type="InterPro" id="IPR043502">
    <property type="entry name" value="DNA/RNA_pol_sf"/>
</dbReference>
<dbReference type="Pfam" id="PF03372">
    <property type="entry name" value="Exo_endo_phos"/>
    <property type="match status" value="1"/>
</dbReference>
<dbReference type="Gene3D" id="3.30.70.270">
    <property type="match status" value="1"/>
</dbReference>
<dbReference type="PROSITE" id="PS50878">
    <property type="entry name" value="RT_POL"/>
    <property type="match status" value="1"/>
</dbReference>
<name>A0A8D8M364_9HEMI</name>
<dbReference type="InterPro" id="IPR005135">
    <property type="entry name" value="Endo/exonuclease/phosphatase"/>
</dbReference>
<organism evidence="2">
    <name type="scientific">Cacopsylla melanoneura</name>
    <dbReference type="NCBI Taxonomy" id="428564"/>
    <lineage>
        <taxon>Eukaryota</taxon>
        <taxon>Metazoa</taxon>
        <taxon>Ecdysozoa</taxon>
        <taxon>Arthropoda</taxon>
        <taxon>Hexapoda</taxon>
        <taxon>Insecta</taxon>
        <taxon>Pterygota</taxon>
        <taxon>Neoptera</taxon>
        <taxon>Paraneoptera</taxon>
        <taxon>Hemiptera</taxon>
        <taxon>Sternorrhyncha</taxon>
        <taxon>Psylloidea</taxon>
        <taxon>Psyllidae</taxon>
        <taxon>Psyllinae</taxon>
        <taxon>Cacopsylla</taxon>
    </lineage>
</organism>
<reference evidence="2" key="1">
    <citation type="submission" date="2021-05" db="EMBL/GenBank/DDBJ databases">
        <authorList>
            <person name="Alioto T."/>
            <person name="Alioto T."/>
            <person name="Gomez Garrido J."/>
        </authorList>
    </citation>
    <scope>NUCLEOTIDE SEQUENCE</scope>
</reference>
<dbReference type="CDD" id="cd09076">
    <property type="entry name" value="L1-EN"/>
    <property type="match status" value="1"/>
</dbReference>
<dbReference type="AlphaFoldDB" id="A0A8D8M364"/>
<dbReference type="SUPFAM" id="SSF56672">
    <property type="entry name" value="DNA/RNA polymerases"/>
    <property type="match status" value="1"/>
</dbReference>
<proteinExistence type="predicted"/>
<evidence type="ECO:0000313" key="2">
    <source>
        <dbReference type="EMBL" id="CAG6616772.1"/>
    </source>
</evidence>
<dbReference type="PANTHER" id="PTHR47027:SF8">
    <property type="entry name" value="RIBONUCLEASE H"/>
    <property type="match status" value="1"/>
</dbReference>
<dbReference type="Gene3D" id="3.60.10.10">
    <property type="entry name" value="Endonuclease/exonuclease/phosphatase"/>
    <property type="match status" value="1"/>
</dbReference>
<dbReference type="PANTHER" id="PTHR47027">
    <property type="entry name" value="REVERSE TRANSCRIPTASE DOMAIN-CONTAINING PROTEIN"/>
    <property type="match status" value="1"/>
</dbReference>
<dbReference type="EMBL" id="HBUF01036840">
    <property type="protein sequence ID" value="CAG6616772.1"/>
    <property type="molecule type" value="Transcribed_RNA"/>
</dbReference>
<dbReference type="Pfam" id="PF00078">
    <property type="entry name" value="RVT_1"/>
    <property type="match status" value="1"/>
</dbReference>
<dbReference type="InterPro" id="IPR043128">
    <property type="entry name" value="Rev_trsase/Diguanyl_cyclase"/>
</dbReference>
<protein>
    <submittedName>
        <fullName evidence="2">Craniofacial development protein 2</fullName>
    </submittedName>
</protein>